<dbReference type="InterPro" id="IPR023753">
    <property type="entry name" value="FAD/NAD-binding_dom"/>
</dbReference>
<dbReference type="PRINTS" id="PR00368">
    <property type="entry name" value="FADPNR"/>
</dbReference>
<dbReference type="PRINTS" id="PR00469">
    <property type="entry name" value="PNDRDTASEII"/>
</dbReference>
<evidence type="ECO:0000259" key="4">
    <source>
        <dbReference type="Pfam" id="PF07992"/>
    </source>
</evidence>
<dbReference type="RefSeq" id="WP_145720359.1">
    <property type="nucleotide sequence ID" value="NZ_BSPF01000090.1"/>
</dbReference>
<dbReference type="EMBL" id="VLKT01000028">
    <property type="protein sequence ID" value="TWI32634.1"/>
    <property type="molecule type" value="Genomic_DNA"/>
</dbReference>
<evidence type="ECO:0000256" key="3">
    <source>
        <dbReference type="ARBA" id="ARBA00023002"/>
    </source>
</evidence>
<sequence length="306" mass="31990">MQYDLSVTQYDLIVVGGSFAGLSAAVQAARARRNVLVIDAGQPRNRFAEHSHGFLGQDGRTPGAILDDARRQLLLAYPTAKLVAGLADKAVAAGSGFEITTERGETFGAARLVLATGVRDILPDVPGLAEHWGKSVLHCPYCHGYEVAGGPLGVLATGPMSVHQAQLIADWGDVTLFANGMFEPDAEQMLALERRNVRLEPAGVAELEKDGSGGLTVRLEDGRKAGVKALFTAPRNTMASPVAEQLGCGFTEGLLGPVITVDDRQQTTVPGVYAAGDAARSMHNIAFAVSGGAFAGICAHQSLVFG</sequence>
<keyword evidence="6" id="KW-1185">Reference proteome</keyword>
<dbReference type="Proteomes" id="UP000317122">
    <property type="component" value="Unassembled WGS sequence"/>
</dbReference>
<evidence type="ECO:0000313" key="5">
    <source>
        <dbReference type="EMBL" id="TWI32634.1"/>
    </source>
</evidence>
<evidence type="ECO:0000313" key="6">
    <source>
        <dbReference type="Proteomes" id="UP000317122"/>
    </source>
</evidence>
<dbReference type="Pfam" id="PF07992">
    <property type="entry name" value="Pyr_redox_2"/>
    <property type="match status" value="1"/>
</dbReference>
<dbReference type="InterPro" id="IPR050097">
    <property type="entry name" value="Ferredoxin-NADP_redctase_2"/>
</dbReference>
<dbReference type="InterPro" id="IPR036188">
    <property type="entry name" value="FAD/NAD-bd_sf"/>
</dbReference>
<reference evidence="5 6" key="1">
    <citation type="journal article" date="2015" name="Stand. Genomic Sci.">
        <title>Genomic Encyclopedia of Bacterial and Archaeal Type Strains, Phase III: the genomes of soil and plant-associated and newly described type strains.</title>
        <authorList>
            <person name="Whitman W.B."/>
            <person name="Woyke T."/>
            <person name="Klenk H.P."/>
            <person name="Zhou Y."/>
            <person name="Lilburn T.G."/>
            <person name="Beck B.J."/>
            <person name="De Vos P."/>
            <person name="Vandamme P."/>
            <person name="Eisen J.A."/>
            <person name="Garrity G."/>
            <person name="Hugenholtz P."/>
            <person name="Kyrpides N.C."/>
        </authorList>
    </citation>
    <scope>NUCLEOTIDE SEQUENCE [LARGE SCALE GENOMIC DNA]</scope>
    <source>
        <strain evidence="5 6">CGMCC 1.2546</strain>
    </source>
</reference>
<comment type="caution">
    <text evidence="5">The sequence shown here is derived from an EMBL/GenBank/DDBJ whole genome shotgun (WGS) entry which is preliminary data.</text>
</comment>
<keyword evidence="2" id="KW-0285">Flavoprotein</keyword>
<dbReference type="OrthoDB" id="9786503at2"/>
<evidence type="ECO:0000256" key="1">
    <source>
        <dbReference type="ARBA" id="ARBA00018719"/>
    </source>
</evidence>
<proteinExistence type="predicted"/>
<evidence type="ECO:0000256" key="2">
    <source>
        <dbReference type="ARBA" id="ARBA00022630"/>
    </source>
</evidence>
<name>A0A562NKF5_9HYPH</name>
<dbReference type="PANTHER" id="PTHR48105">
    <property type="entry name" value="THIOREDOXIN REDUCTASE 1-RELATED-RELATED"/>
    <property type="match status" value="1"/>
</dbReference>
<protein>
    <recommendedName>
        <fullName evidence="1">Thioredoxin reductase</fullName>
    </recommendedName>
</protein>
<dbReference type="Gene3D" id="3.50.50.60">
    <property type="entry name" value="FAD/NAD(P)-binding domain"/>
    <property type="match status" value="2"/>
</dbReference>
<dbReference type="GO" id="GO:0016491">
    <property type="term" value="F:oxidoreductase activity"/>
    <property type="evidence" value="ECO:0007669"/>
    <property type="project" value="UniProtKB-KW"/>
</dbReference>
<gene>
    <name evidence="5" type="ORF">IQ26_04303</name>
</gene>
<dbReference type="SUPFAM" id="SSF51905">
    <property type="entry name" value="FAD/NAD(P)-binding domain"/>
    <property type="match status" value="1"/>
</dbReference>
<organism evidence="5 6">
    <name type="scientific">Mesorhizobium tianshanense</name>
    <dbReference type="NCBI Taxonomy" id="39844"/>
    <lineage>
        <taxon>Bacteria</taxon>
        <taxon>Pseudomonadati</taxon>
        <taxon>Pseudomonadota</taxon>
        <taxon>Alphaproteobacteria</taxon>
        <taxon>Hyphomicrobiales</taxon>
        <taxon>Phyllobacteriaceae</taxon>
        <taxon>Mesorhizobium</taxon>
    </lineage>
</organism>
<dbReference type="AlphaFoldDB" id="A0A562NKF5"/>
<accession>A0A562NKF5</accession>
<feature type="domain" description="FAD/NAD(P)-binding" evidence="4">
    <location>
        <begin position="10"/>
        <end position="290"/>
    </location>
</feature>
<keyword evidence="3" id="KW-0560">Oxidoreductase</keyword>